<keyword evidence="1" id="KW-0175">Coiled coil</keyword>
<dbReference type="RefSeq" id="WP_055275676.1">
    <property type="nucleotide sequence ID" value="NZ_CYZV01000008.1"/>
</dbReference>
<dbReference type="Proteomes" id="UP000095558">
    <property type="component" value="Unassembled WGS sequence"/>
</dbReference>
<sequence>MKMNKKEEKLCRFLVTNKIIDEDLTLDFDEGILIYKNFEWDLNSKYTEVEVNEYEEEYEELLVEDCDGYKLKIYWDGTIEVETPGDETELEELRRENSELLYKIEMLEKANKDLANIIKNKSETDIAEKDDVIKRFLKSYSIGDLDEAIEHFKSIQDYAKLCNKVYLNTMLTGVR</sequence>
<name>A0A174AJ25_9CLOT</name>
<evidence type="ECO:0000313" key="2">
    <source>
        <dbReference type="EMBL" id="CUN87525.1"/>
    </source>
</evidence>
<reference evidence="2 3" key="1">
    <citation type="submission" date="2015-09" db="EMBL/GenBank/DDBJ databases">
        <authorList>
            <consortium name="Pathogen Informatics"/>
        </authorList>
    </citation>
    <scope>NUCLEOTIDE SEQUENCE [LARGE SCALE GENOMIC DNA]</scope>
    <source>
        <strain evidence="2 3">2789STDY5834855</strain>
    </source>
</reference>
<evidence type="ECO:0000256" key="1">
    <source>
        <dbReference type="SAM" id="Coils"/>
    </source>
</evidence>
<dbReference type="AlphaFoldDB" id="A0A174AJ25"/>
<dbReference type="EMBL" id="CYZV01000008">
    <property type="protein sequence ID" value="CUN87525.1"/>
    <property type="molecule type" value="Genomic_DNA"/>
</dbReference>
<organism evidence="2 3">
    <name type="scientific">Clostridium disporicum</name>
    <dbReference type="NCBI Taxonomy" id="84024"/>
    <lineage>
        <taxon>Bacteria</taxon>
        <taxon>Bacillati</taxon>
        <taxon>Bacillota</taxon>
        <taxon>Clostridia</taxon>
        <taxon>Eubacteriales</taxon>
        <taxon>Clostridiaceae</taxon>
        <taxon>Clostridium</taxon>
    </lineage>
</organism>
<gene>
    <name evidence="2" type="ORF">ERS852470_00916</name>
</gene>
<proteinExistence type="predicted"/>
<protein>
    <submittedName>
        <fullName evidence="2">Uncharacterized protein</fullName>
    </submittedName>
</protein>
<feature type="coiled-coil region" evidence="1">
    <location>
        <begin position="90"/>
        <end position="124"/>
    </location>
</feature>
<accession>A0A174AJ25</accession>
<evidence type="ECO:0000313" key="3">
    <source>
        <dbReference type="Proteomes" id="UP000095558"/>
    </source>
</evidence>